<dbReference type="AlphaFoldDB" id="A0A0X8XB99"/>
<protein>
    <submittedName>
        <fullName evidence="2">Conserved exported protein</fullName>
    </submittedName>
</protein>
<dbReference type="InterPro" id="IPR011978">
    <property type="entry name" value="YgfB-like"/>
</dbReference>
<comment type="similarity">
    <text evidence="1">Belongs to the UPF0149 family.</text>
</comment>
<dbReference type="RefSeq" id="WP_162549254.1">
    <property type="nucleotide sequence ID" value="NZ_AP017372.2"/>
</dbReference>
<dbReference type="SUPFAM" id="SSF101327">
    <property type="entry name" value="YgfB-like"/>
    <property type="match status" value="1"/>
</dbReference>
<dbReference type="GO" id="GO:0005829">
    <property type="term" value="C:cytosol"/>
    <property type="evidence" value="ECO:0007669"/>
    <property type="project" value="TreeGrafter"/>
</dbReference>
<dbReference type="PANTHER" id="PTHR37528">
    <property type="entry name" value="UPF0149 PROTEIN YGFB"/>
    <property type="match status" value="1"/>
</dbReference>
<evidence type="ECO:0000256" key="1">
    <source>
        <dbReference type="ARBA" id="ARBA00038308"/>
    </source>
</evidence>
<organism evidence="2 3">
    <name type="scientific">Halorhodospira halochloris</name>
    <name type="common">Ectothiorhodospira halochloris</name>
    <dbReference type="NCBI Taxonomy" id="1052"/>
    <lineage>
        <taxon>Bacteria</taxon>
        <taxon>Pseudomonadati</taxon>
        <taxon>Pseudomonadota</taxon>
        <taxon>Gammaproteobacteria</taxon>
        <taxon>Chromatiales</taxon>
        <taxon>Ectothiorhodospiraceae</taxon>
        <taxon>Halorhodospira</taxon>
    </lineage>
</organism>
<reference evidence="2" key="1">
    <citation type="submission" date="2016-02" db="EMBL/GenBank/DDBJ databases">
        <title>Halorhodospira halochloris DSM-1059 complete genome, version 2.</title>
        <authorList>
            <person name="Tsukatani Y."/>
        </authorList>
    </citation>
    <scope>NUCLEOTIDE SEQUENCE</scope>
    <source>
        <strain evidence="2">DSM 1059</strain>
    </source>
</reference>
<accession>A0A0X8XB99</accession>
<sequence length="184" mass="20182">MGWEERYDSVEESLQAVGAHVGAAESHGMLCGVLTGAQDTSQARWIADVLADTEPRGEAARACLEMLTILYDETAAGLADENFEFHPMLPGEHSSLPERSRALAAWCSGFLFGIGRSEPGSDSTLPANVREVLHDLSEIARVAAQPDDEEDDEESYAELVEYVRVAVLLCREHLLHTFIDDNNH</sequence>
<dbReference type="KEGG" id="hhk:HH1059_00400"/>
<dbReference type="Gene3D" id="1.20.120.740">
    <property type="entry name" value="YgfB uncharacterised protein family UPF0149, PF03695"/>
    <property type="match status" value="1"/>
</dbReference>
<proteinExistence type="inferred from homology"/>
<dbReference type="EMBL" id="AP017372">
    <property type="protein sequence ID" value="BAU56709.1"/>
    <property type="molecule type" value="Genomic_DNA"/>
</dbReference>
<dbReference type="Pfam" id="PF03695">
    <property type="entry name" value="UPF0149"/>
    <property type="match status" value="1"/>
</dbReference>
<name>A0A0X8XB99_HALHR</name>
<dbReference type="PANTHER" id="PTHR37528:SF1">
    <property type="entry name" value="UPF0149 PROTEIN YGFB"/>
    <property type="match status" value="1"/>
</dbReference>
<dbReference type="InterPro" id="IPR036255">
    <property type="entry name" value="YgfB-like_sf"/>
</dbReference>
<evidence type="ECO:0000313" key="3">
    <source>
        <dbReference type="Proteomes" id="UP000218890"/>
    </source>
</evidence>
<keyword evidence="3" id="KW-1185">Reference proteome</keyword>
<dbReference type="NCBIfam" id="TIGR02292">
    <property type="entry name" value="ygfB_yecA"/>
    <property type="match status" value="1"/>
</dbReference>
<evidence type="ECO:0000313" key="2">
    <source>
        <dbReference type="EMBL" id="BAU56709.1"/>
    </source>
</evidence>
<dbReference type="Proteomes" id="UP000218890">
    <property type="component" value="Chromosome"/>
</dbReference>
<gene>
    <name evidence="2" type="primary">ygfB</name>
    <name evidence="2" type="ORF">HH1059_00400</name>
</gene>